<name>A0A6J5R1U2_9CAUD</name>
<dbReference type="Gene3D" id="3.20.20.105">
    <property type="entry name" value="Queuine tRNA-ribosyltransferase-like"/>
    <property type="match status" value="1"/>
</dbReference>
<proteinExistence type="predicted"/>
<dbReference type="InterPro" id="IPR036511">
    <property type="entry name" value="TGT-like_sf"/>
</dbReference>
<evidence type="ECO:0000313" key="1">
    <source>
        <dbReference type="EMBL" id="CAB4163925.1"/>
    </source>
</evidence>
<dbReference type="EMBL" id="LR796758">
    <property type="protein sequence ID" value="CAB4163925.1"/>
    <property type="molecule type" value="Genomic_DNA"/>
</dbReference>
<accession>A0A6J5R1U2</accession>
<dbReference type="GO" id="GO:0006400">
    <property type="term" value="P:tRNA modification"/>
    <property type="evidence" value="ECO:0007669"/>
    <property type="project" value="InterPro"/>
</dbReference>
<organism evidence="3">
    <name type="scientific">uncultured Caudovirales phage</name>
    <dbReference type="NCBI Taxonomy" id="2100421"/>
    <lineage>
        <taxon>Viruses</taxon>
        <taxon>Duplodnaviria</taxon>
        <taxon>Heunggongvirae</taxon>
        <taxon>Uroviricota</taxon>
        <taxon>Caudoviricetes</taxon>
        <taxon>Peduoviridae</taxon>
        <taxon>Maltschvirus</taxon>
        <taxon>Maltschvirus maltsch</taxon>
    </lineage>
</organism>
<evidence type="ECO:0000313" key="4">
    <source>
        <dbReference type="EMBL" id="CAB4221366.1"/>
    </source>
</evidence>
<dbReference type="EMBL" id="LR797099">
    <property type="protein sequence ID" value="CAB4186935.1"/>
    <property type="molecule type" value="Genomic_DNA"/>
</dbReference>
<protein>
    <submittedName>
        <fullName evidence="3">Uncharacterized protein</fullName>
    </submittedName>
</protein>
<dbReference type="EMBL" id="LR797502">
    <property type="protein sequence ID" value="CAB4221366.1"/>
    <property type="molecule type" value="Genomic_DNA"/>
</dbReference>
<sequence length="560" mass="63713">MEQDDLTAKQLGADGQSQYAIFLPAISGFYATYIGKQRNGGTYVDPARMPLGISDMEMMNWLNAQKALFPYKWSLYSGGHANLDLTKPNTSEDMVRDRDPSTLLLGDSGGFQIAKGLWEGEWRDPNSAPVQQKLKDLALRKHETRINKRGKSVVVDLVKEYKAKLAAAQTKREGVLKWLDGIANYGMTLDIPTWVVHNDKAKAACGITTHPEAVDATKFNNEYFMQHRKGVANGGVKILNVLQGANHKEADEWYDTMKDYCDPVKYPGKHFDGWSMGGQNMCDIHLILKRLVTLRHDNLLQQGIHDWMHFLGTSKLEWAVLLTDIQRSVRKYINPNFTISFDCASPFLATANGQVYHHIDLPQNGKWSYKMSPIADDKKYATDNRTYRDAVLQDGLVEHFDESPISQHLLMKDICIYKPGDLNKNGKEGKTSWDSFSYALLMGHNVWMHLESVQRANRNYDAGSWPRMMWYENGDGARFRDIVDAIFSTANKEESMAIIEYYYNYWMDIIGTRGFKGKKTENAHAQFNELYEFGDVAVDEDIDDSVYLDQAALDKLEGVK</sequence>
<evidence type="ECO:0000313" key="3">
    <source>
        <dbReference type="EMBL" id="CAB4186935.1"/>
    </source>
</evidence>
<gene>
    <name evidence="3" type="ORF">UFOVP1146_281</name>
    <name evidence="4" type="ORF">UFOVP1638_284</name>
    <name evidence="1" type="ORF">UFOVP812_194</name>
    <name evidence="2" type="ORF">UFOVP818_371</name>
</gene>
<evidence type="ECO:0000313" key="2">
    <source>
        <dbReference type="EMBL" id="CAB4165835.1"/>
    </source>
</evidence>
<reference evidence="3" key="1">
    <citation type="submission" date="2020-05" db="EMBL/GenBank/DDBJ databases">
        <authorList>
            <person name="Chiriac C."/>
            <person name="Salcher M."/>
            <person name="Ghai R."/>
            <person name="Kavagutti S V."/>
        </authorList>
    </citation>
    <scope>NUCLEOTIDE SEQUENCE</scope>
</reference>
<dbReference type="EMBL" id="LR796776">
    <property type="protein sequence ID" value="CAB4165835.1"/>
    <property type="molecule type" value="Genomic_DNA"/>
</dbReference>